<sequence>MRRMKTWLRSTMSDERLSGLCIRSFHRKKVNSHKNKLINRVIDKFGRDPRTSRI</sequence>
<dbReference type="Proteomes" id="UP001152320">
    <property type="component" value="Chromosome 6"/>
</dbReference>
<evidence type="ECO:0000313" key="2">
    <source>
        <dbReference type="Proteomes" id="UP001152320"/>
    </source>
</evidence>
<proteinExistence type="predicted"/>
<organism evidence="1 2">
    <name type="scientific">Holothuria leucospilota</name>
    <name type="common">Black long sea cucumber</name>
    <name type="synonym">Mertensiothuria leucospilota</name>
    <dbReference type="NCBI Taxonomy" id="206669"/>
    <lineage>
        <taxon>Eukaryota</taxon>
        <taxon>Metazoa</taxon>
        <taxon>Echinodermata</taxon>
        <taxon>Eleutherozoa</taxon>
        <taxon>Echinozoa</taxon>
        <taxon>Holothuroidea</taxon>
        <taxon>Aspidochirotacea</taxon>
        <taxon>Aspidochirotida</taxon>
        <taxon>Holothuriidae</taxon>
        <taxon>Holothuria</taxon>
    </lineage>
</organism>
<evidence type="ECO:0000313" key="1">
    <source>
        <dbReference type="EMBL" id="KAJ8040983.1"/>
    </source>
</evidence>
<dbReference type="OrthoDB" id="6598476at2759"/>
<dbReference type="AlphaFoldDB" id="A0A9Q1C802"/>
<keyword evidence="2" id="KW-1185">Reference proteome</keyword>
<accession>A0A9Q1C802</accession>
<dbReference type="EMBL" id="JAIZAY010000006">
    <property type="protein sequence ID" value="KAJ8040983.1"/>
    <property type="molecule type" value="Genomic_DNA"/>
</dbReference>
<comment type="caution">
    <text evidence="1">The sequence shown here is derived from an EMBL/GenBank/DDBJ whole genome shotgun (WGS) entry which is preliminary data.</text>
</comment>
<name>A0A9Q1C802_HOLLE</name>
<gene>
    <name evidence="1" type="ORF">HOLleu_15456</name>
</gene>
<reference evidence="1" key="1">
    <citation type="submission" date="2021-10" db="EMBL/GenBank/DDBJ databases">
        <title>Tropical sea cucumber genome reveals ecological adaptation and Cuvierian tubules defense mechanism.</title>
        <authorList>
            <person name="Chen T."/>
        </authorList>
    </citation>
    <scope>NUCLEOTIDE SEQUENCE</scope>
    <source>
        <strain evidence="1">Nanhai2018</strain>
        <tissue evidence="1">Muscle</tissue>
    </source>
</reference>
<protein>
    <submittedName>
        <fullName evidence="1">Uncharacterized protein</fullName>
    </submittedName>
</protein>